<accession>A0A445A233</accession>
<dbReference type="AlphaFoldDB" id="A0A445A233"/>
<sequence>MGLPEQYKTRNLGSKVGETLGRVLETDLFSLRGKEDRLLKTKVMLDITKPLRRSIKISGINQKVTEVNLKYECIGNFCYYYGFIGHKVRNCQQNLEDTAVGQSKEEQWGSWLRAEQVGRKIENLKENQNPKKPKKEEERRQTSRKPTPVNLICTFAILSVQEGNLQNSVAEVGFKPKNRIIEGGRGQKEVGESDPRLERRKQNKVREENLIEAANSNNLFNFKATSRSEEGNGGSKPKLKQYARRKPTLKLVSGSKRSNMWLQGIANRKRQCQVVDTSTSIGEGATDERIIYTLFGIVFSMFLVESSYF</sequence>
<evidence type="ECO:0000256" key="1">
    <source>
        <dbReference type="SAM" id="MobiDB-lite"/>
    </source>
</evidence>
<comment type="caution">
    <text evidence="3">The sequence shown here is derived from an EMBL/GenBank/DDBJ whole genome shotgun (WGS) entry which is preliminary data.</text>
</comment>
<feature type="compositionally biased region" description="Basic and acidic residues" evidence="1">
    <location>
        <begin position="122"/>
        <end position="141"/>
    </location>
</feature>
<name>A0A445A233_ARAHY</name>
<feature type="region of interest" description="Disordered" evidence="1">
    <location>
        <begin position="122"/>
        <end position="145"/>
    </location>
</feature>
<dbReference type="STRING" id="3818.A0A445A233"/>
<dbReference type="InterPro" id="IPR025836">
    <property type="entry name" value="Zn_knuckle_CX2CX4HX4C"/>
</dbReference>
<dbReference type="PANTHER" id="PTHR31286">
    <property type="entry name" value="GLYCINE-RICH CELL WALL STRUCTURAL PROTEIN 1.8-LIKE"/>
    <property type="match status" value="1"/>
</dbReference>
<keyword evidence="4" id="KW-1185">Reference proteome</keyword>
<dbReference type="EMBL" id="SDMP01000013">
    <property type="protein sequence ID" value="RYR20479.1"/>
    <property type="molecule type" value="Genomic_DNA"/>
</dbReference>
<feature type="domain" description="Zinc knuckle CX2CX4HX4C" evidence="2">
    <location>
        <begin position="45"/>
        <end position="92"/>
    </location>
</feature>
<dbReference type="PANTHER" id="PTHR31286:SF167">
    <property type="entry name" value="OS09G0268800 PROTEIN"/>
    <property type="match status" value="1"/>
</dbReference>
<gene>
    <name evidence="3" type="ORF">Ahy_B03g065634</name>
</gene>
<organism evidence="3 4">
    <name type="scientific">Arachis hypogaea</name>
    <name type="common">Peanut</name>
    <dbReference type="NCBI Taxonomy" id="3818"/>
    <lineage>
        <taxon>Eukaryota</taxon>
        <taxon>Viridiplantae</taxon>
        <taxon>Streptophyta</taxon>
        <taxon>Embryophyta</taxon>
        <taxon>Tracheophyta</taxon>
        <taxon>Spermatophyta</taxon>
        <taxon>Magnoliopsida</taxon>
        <taxon>eudicotyledons</taxon>
        <taxon>Gunneridae</taxon>
        <taxon>Pentapetalae</taxon>
        <taxon>rosids</taxon>
        <taxon>fabids</taxon>
        <taxon>Fabales</taxon>
        <taxon>Fabaceae</taxon>
        <taxon>Papilionoideae</taxon>
        <taxon>50 kb inversion clade</taxon>
        <taxon>dalbergioids sensu lato</taxon>
        <taxon>Dalbergieae</taxon>
        <taxon>Pterocarpus clade</taxon>
        <taxon>Arachis</taxon>
    </lineage>
</organism>
<reference evidence="3 4" key="1">
    <citation type="submission" date="2019-01" db="EMBL/GenBank/DDBJ databases">
        <title>Sequencing of cultivated peanut Arachis hypogaea provides insights into genome evolution and oil improvement.</title>
        <authorList>
            <person name="Chen X."/>
        </authorList>
    </citation>
    <scope>NUCLEOTIDE SEQUENCE [LARGE SCALE GENOMIC DNA]</scope>
    <source>
        <strain evidence="4">cv. Fuhuasheng</strain>
        <tissue evidence="3">Leaves</tissue>
    </source>
</reference>
<evidence type="ECO:0000313" key="4">
    <source>
        <dbReference type="Proteomes" id="UP000289738"/>
    </source>
</evidence>
<dbReference type="Proteomes" id="UP000289738">
    <property type="component" value="Chromosome B03"/>
</dbReference>
<protein>
    <recommendedName>
        <fullName evidence="2">Zinc knuckle CX2CX4HX4C domain-containing protein</fullName>
    </recommendedName>
</protein>
<dbReference type="Pfam" id="PF14392">
    <property type="entry name" value="zf-CCHC_4"/>
    <property type="match status" value="1"/>
</dbReference>
<proteinExistence type="predicted"/>
<evidence type="ECO:0000259" key="2">
    <source>
        <dbReference type="Pfam" id="PF14392"/>
    </source>
</evidence>
<evidence type="ECO:0000313" key="3">
    <source>
        <dbReference type="EMBL" id="RYR20479.1"/>
    </source>
</evidence>
<dbReference type="InterPro" id="IPR040256">
    <property type="entry name" value="At4g02000-like"/>
</dbReference>